<proteinExistence type="predicted"/>
<keyword evidence="5" id="KW-1185">Reference proteome</keyword>
<dbReference type="EMBL" id="JAVRRA010016446">
    <property type="protein sequence ID" value="KAK5201946.1"/>
    <property type="molecule type" value="Genomic_DNA"/>
</dbReference>
<evidence type="ECO:0000256" key="2">
    <source>
        <dbReference type="SAM" id="Phobius"/>
    </source>
</evidence>
<dbReference type="CDD" id="cd12087">
    <property type="entry name" value="TM_EGFR-like"/>
    <property type="match status" value="1"/>
</dbReference>
<evidence type="ECO:0000313" key="4">
    <source>
        <dbReference type="EMBL" id="KAK5201946.1"/>
    </source>
</evidence>
<sequence>MFGFDTIGLQIENSGGVFLPHQVVAGTPAKDFWLGYFGLDPKPANFSDFDGSPIPSYIQTLKDRSLIPSLSFGYTAGAAYRFHGIFGSLVLGGFDRSRYQPNNSTFAFDPNDSQRFTVGIQSVLGQNTLLNGTVALLKNGIFSSIDSTFPYIWLPTDDCERFAEAFGLTYDSSTDLYVVNDSIHTRLQQLQPTVTFNIGVDAVDNSSHTGIVLPYSAFDLQASYPLYSSNTRYFPIRRAANSSQYTIGRAFLQEAYIVADYERSTFAVGQAVFRNPMPVQDIVTIPSVEARPVVTPQDRGHRPSTGALVGIVISVVATILILVASGAFLWRRRHQTPKTANGHAARSWSHDSGPTDYFAQSFSSTKVANPGSQGMRSPPALYEADAGPDANVYEMPERTESIVHELPGSQIAKSHELPSDECAKAHGEASGHILT</sequence>
<name>A0ABR0LQN8_9PEZI</name>
<dbReference type="PROSITE" id="PS51767">
    <property type="entry name" value="PEPTIDASE_A1"/>
    <property type="match status" value="1"/>
</dbReference>
<dbReference type="Gene3D" id="2.40.70.10">
    <property type="entry name" value="Acid Proteases"/>
    <property type="match status" value="1"/>
</dbReference>
<feature type="transmembrane region" description="Helical" evidence="2">
    <location>
        <begin position="307"/>
        <end position="330"/>
    </location>
</feature>
<evidence type="ECO:0000313" key="5">
    <source>
        <dbReference type="Proteomes" id="UP001357485"/>
    </source>
</evidence>
<accession>A0ABR0LQN8</accession>
<feature type="domain" description="Peptidase A1" evidence="3">
    <location>
        <begin position="1"/>
        <end position="269"/>
    </location>
</feature>
<keyword evidence="2" id="KW-0472">Membrane</keyword>
<comment type="caution">
    <text evidence="4">The sequence shown here is derived from an EMBL/GenBank/DDBJ whole genome shotgun (WGS) entry which is preliminary data.</text>
</comment>
<dbReference type="Proteomes" id="UP001357485">
    <property type="component" value="Unassembled WGS sequence"/>
</dbReference>
<dbReference type="InterPro" id="IPR033121">
    <property type="entry name" value="PEPTIDASE_A1"/>
</dbReference>
<gene>
    <name evidence="4" type="ORF">LTR16_000894</name>
</gene>
<dbReference type="Pfam" id="PF00026">
    <property type="entry name" value="Asp"/>
    <property type="match status" value="1"/>
</dbReference>
<reference evidence="4 5" key="1">
    <citation type="submission" date="2023-08" db="EMBL/GenBank/DDBJ databases">
        <title>Black Yeasts Isolated from many extreme environments.</title>
        <authorList>
            <person name="Coleine C."/>
            <person name="Stajich J.E."/>
            <person name="Selbmann L."/>
        </authorList>
    </citation>
    <scope>NUCLEOTIDE SEQUENCE [LARGE SCALE GENOMIC DNA]</scope>
    <source>
        <strain evidence="4 5">CCFEE 536</strain>
    </source>
</reference>
<keyword evidence="2" id="KW-0812">Transmembrane</keyword>
<dbReference type="SUPFAM" id="SSF50630">
    <property type="entry name" value="Acid proteases"/>
    <property type="match status" value="1"/>
</dbReference>
<feature type="compositionally biased region" description="Polar residues" evidence="1">
    <location>
        <begin position="365"/>
        <end position="375"/>
    </location>
</feature>
<evidence type="ECO:0000259" key="3">
    <source>
        <dbReference type="PROSITE" id="PS51767"/>
    </source>
</evidence>
<protein>
    <recommendedName>
        <fullName evidence="3">Peptidase A1 domain-containing protein</fullName>
    </recommendedName>
</protein>
<keyword evidence="2" id="KW-1133">Transmembrane helix</keyword>
<feature type="region of interest" description="Disordered" evidence="1">
    <location>
        <begin position="365"/>
        <end position="386"/>
    </location>
</feature>
<dbReference type="InterPro" id="IPR021109">
    <property type="entry name" value="Peptidase_aspartic_dom_sf"/>
</dbReference>
<evidence type="ECO:0000256" key="1">
    <source>
        <dbReference type="SAM" id="MobiDB-lite"/>
    </source>
</evidence>
<organism evidence="4 5">
    <name type="scientific">Cryomyces antarcticus</name>
    <dbReference type="NCBI Taxonomy" id="329879"/>
    <lineage>
        <taxon>Eukaryota</taxon>
        <taxon>Fungi</taxon>
        <taxon>Dikarya</taxon>
        <taxon>Ascomycota</taxon>
        <taxon>Pezizomycotina</taxon>
        <taxon>Dothideomycetes</taxon>
        <taxon>Dothideomycetes incertae sedis</taxon>
        <taxon>Cryomyces</taxon>
    </lineage>
</organism>